<keyword evidence="4" id="KW-1185">Reference proteome</keyword>
<dbReference type="InterPro" id="IPR050951">
    <property type="entry name" value="Retrovirus_Pol_polyprotein"/>
</dbReference>
<dbReference type="Gene3D" id="1.10.340.70">
    <property type="match status" value="1"/>
</dbReference>
<dbReference type="PANTHER" id="PTHR37984:SF5">
    <property type="entry name" value="PROTEIN NYNRIN-LIKE"/>
    <property type="match status" value="1"/>
</dbReference>
<reference evidence="3 4" key="1">
    <citation type="submission" date="2023-02" db="EMBL/GenBank/DDBJ databases">
        <title>LHISI_Scaffold_Assembly.</title>
        <authorList>
            <person name="Stuart O.P."/>
            <person name="Cleave R."/>
            <person name="Magrath M.J.L."/>
            <person name="Mikheyev A.S."/>
        </authorList>
    </citation>
    <scope>NUCLEOTIDE SEQUENCE [LARGE SCALE GENOMIC DNA]</scope>
    <source>
        <strain evidence="3">Daus_M_001</strain>
        <tissue evidence="3">Leg muscle</tissue>
    </source>
</reference>
<evidence type="ECO:0000256" key="1">
    <source>
        <dbReference type="ARBA" id="ARBA00012493"/>
    </source>
</evidence>
<gene>
    <name evidence="3" type="ORF">PR048_010184</name>
</gene>
<dbReference type="Pfam" id="PF17921">
    <property type="entry name" value="Integrase_H2C2"/>
    <property type="match status" value="1"/>
</dbReference>
<dbReference type="PANTHER" id="PTHR37984">
    <property type="entry name" value="PROTEIN CBG26694"/>
    <property type="match status" value="1"/>
</dbReference>
<dbReference type="InterPro" id="IPR041588">
    <property type="entry name" value="Integrase_H2C2"/>
</dbReference>
<evidence type="ECO:0000313" key="4">
    <source>
        <dbReference type="Proteomes" id="UP001159363"/>
    </source>
</evidence>
<feature type="domain" description="Integrase zinc-binding" evidence="2">
    <location>
        <begin position="107"/>
        <end position="149"/>
    </location>
</feature>
<comment type="caution">
    <text evidence="3">The sequence shown here is derived from an EMBL/GenBank/DDBJ whole genome shotgun (WGS) entry which is preliminary data.</text>
</comment>
<sequence>MTASHLQRYAAFLSGFNYTINFKKGIENSNVTASLEPQININSYTASVINNEVKQFGDATLEQIGILAETKKDATLSTIMKFLQEENTSEPDYIIESSVLFCGQRVVPASLKSAVLNELHRTHVDITKMKQPAHQYVYWKKIDSDIEHLLSRTVQPRHQVILGRNQNITDNEFILIMPALTKTITFW</sequence>
<name>A0ABQ9I1Y6_9NEOP</name>
<dbReference type="EC" id="2.7.7.49" evidence="1"/>
<protein>
    <recommendedName>
        <fullName evidence="1">RNA-directed DNA polymerase</fullName>
        <ecNumber evidence="1">2.7.7.49</ecNumber>
    </recommendedName>
</protein>
<organism evidence="3 4">
    <name type="scientific">Dryococelus australis</name>
    <dbReference type="NCBI Taxonomy" id="614101"/>
    <lineage>
        <taxon>Eukaryota</taxon>
        <taxon>Metazoa</taxon>
        <taxon>Ecdysozoa</taxon>
        <taxon>Arthropoda</taxon>
        <taxon>Hexapoda</taxon>
        <taxon>Insecta</taxon>
        <taxon>Pterygota</taxon>
        <taxon>Neoptera</taxon>
        <taxon>Polyneoptera</taxon>
        <taxon>Phasmatodea</taxon>
        <taxon>Verophasmatodea</taxon>
        <taxon>Anareolatae</taxon>
        <taxon>Phasmatidae</taxon>
        <taxon>Eurycanthinae</taxon>
        <taxon>Dryococelus</taxon>
    </lineage>
</organism>
<proteinExistence type="predicted"/>
<dbReference type="EMBL" id="JARBHB010000003">
    <property type="protein sequence ID" value="KAJ8890675.1"/>
    <property type="molecule type" value="Genomic_DNA"/>
</dbReference>
<accession>A0ABQ9I1Y6</accession>
<evidence type="ECO:0000259" key="2">
    <source>
        <dbReference type="Pfam" id="PF17921"/>
    </source>
</evidence>
<evidence type="ECO:0000313" key="3">
    <source>
        <dbReference type="EMBL" id="KAJ8890675.1"/>
    </source>
</evidence>
<dbReference type="Proteomes" id="UP001159363">
    <property type="component" value="Chromosome 3"/>
</dbReference>